<dbReference type="AlphaFoldDB" id="A0AAD8NH16"/>
<comment type="caution">
    <text evidence="10">The sequence shown here is derived from an EMBL/GenBank/DDBJ whole genome shotgun (WGS) entry which is preliminary data.</text>
</comment>
<evidence type="ECO:0000259" key="9">
    <source>
        <dbReference type="PROSITE" id="PS51017"/>
    </source>
</evidence>
<feature type="compositionally biased region" description="Gly residues" evidence="7">
    <location>
        <begin position="474"/>
        <end position="486"/>
    </location>
</feature>
<feature type="compositionally biased region" description="Low complexity" evidence="7">
    <location>
        <begin position="427"/>
        <end position="441"/>
    </location>
</feature>
<dbReference type="PANTHER" id="PTHR31319:SF97">
    <property type="entry name" value="CCT DOMAIN-CONTAINING PROTEIN"/>
    <property type="match status" value="1"/>
</dbReference>
<dbReference type="PANTHER" id="PTHR31319">
    <property type="entry name" value="ZINC FINGER PROTEIN CONSTANS-LIKE 4"/>
    <property type="match status" value="1"/>
</dbReference>
<feature type="compositionally biased region" description="Low complexity" evidence="7">
    <location>
        <begin position="57"/>
        <end position="67"/>
    </location>
</feature>
<keyword evidence="4 6" id="KW-0539">Nucleus</keyword>
<dbReference type="GO" id="GO:0003700">
    <property type="term" value="F:DNA-binding transcription factor activity"/>
    <property type="evidence" value="ECO:0007669"/>
    <property type="project" value="TreeGrafter"/>
</dbReference>
<dbReference type="InterPro" id="IPR010402">
    <property type="entry name" value="CCT_domain"/>
</dbReference>
<dbReference type="PROSITE" id="PS51017">
    <property type="entry name" value="CCT"/>
    <property type="match status" value="1"/>
</dbReference>
<dbReference type="Proteomes" id="UP001229421">
    <property type="component" value="Unassembled WGS sequence"/>
</dbReference>
<comment type="similarity">
    <text evidence="2">Belongs to the ARR-like family.</text>
</comment>
<dbReference type="EMBL" id="JAUHHV010000008">
    <property type="protein sequence ID" value="KAK1415650.1"/>
    <property type="molecule type" value="Genomic_DNA"/>
</dbReference>
<evidence type="ECO:0000256" key="3">
    <source>
        <dbReference type="ARBA" id="ARBA00023108"/>
    </source>
</evidence>
<dbReference type="PROSITE" id="PS50110">
    <property type="entry name" value="RESPONSE_REGULATORY"/>
    <property type="match status" value="1"/>
</dbReference>
<feature type="region of interest" description="Disordered" evidence="7">
    <location>
        <begin position="277"/>
        <end position="339"/>
    </location>
</feature>
<dbReference type="GO" id="GO:2000028">
    <property type="term" value="P:regulation of photoperiodism, flowering"/>
    <property type="evidence" value="ECO:0007669"/>
    <property type="project" value="TreeGrafter"/>
</dbReference>
<evidence type="ECO:0000259" key="8">
    <source>
        <dbReference type="PROSITE" id="PS50110"/>
    </source>
</evidence>
<comment type="subcellular location">
    <subcellularLocation>
        <location evidence="1 6">Nucleus</location>
    </subcellularLocation>
</comment>
<dbReference type="Gene3D" id="3.40.50.2300">
    <property type="match status" value="1"/>
</dbReference>
<feature type="region of interest" description="Disordered" evidence="7">
    <location>
        <begin position="427"/>
        <end position="488"/>
    </location>
</feature>
<reference evidence="10" key="1">
    <citation type="journal article" date="2023" name="bioRxiv">
        <title>Improved chromosome-level genome assembly for marigold (Tagetes erecta).</title>
        <authorList>
            <person name="Jiang F."/>
            <person name="Yuan L."/>
            <person name="Wang S."/>
            <person name="Wang H."/>
            <person name="Xu D."/>
            <person name="Wang A."/>
            <person name="Fan W."/>
        </authorList>
    </citation>
    <scope>NUCLEOTIDE SEQUENCE</scope>
    <source>
        <strain evidence="10">WSJ</strain>
        <tissue evidence="10">Leaf</tissue>
    </source>
</reference>
<sequence length="550" mass="59730">MNHDTRKNIPVIMMSSDDSMGIVFNCLSKGAVDFLVKPIRKNELKNLWQHVWRKCHSSSGSGSGSESGIRDLKSTKSKNIDESDDDGDNSDEDDIVSVELNAKGGSDNGSGTQSSWPKRVVEVDSSQANSLREKVPNPQEVIEMGRDLEIGVPKSSSFEVEDLIKNKVDKFCESNMKKVGDKLDISMKLGCENSASRTEPNANKEALKANHLLENIDIEDKSIYYSKESPALELSLKRPRDVEDADVNAQERNVLRHSGISAFSRYNTVSNVNQTPTANVASCSPPGISSEAAKPNNILSNSNGTPNHRSNGSDDLGSTTNNAFATKPDDKQPCPNNSIVAVDNQHTSTLQPLIPSAAKGDAVKTTVAQPKVAVQQQVQVRHHHHHYHHHHHHVHKLQQEKIVNPDDGSLRNMVSNIMTASAEGNAANYGSASGSNNKSNGENGGNWQKVSTSAPIVEGGAIENGNGGPKIFNGGDGNGSGSGSGSGVDQVRIAQREAALNKFRQKRKERCFEKKVRYQSRKKLAEQRPRVRGQFVRHGAKGVNNEDADS</sequence>
<feature type="compositionally biased region" description="Polar residues" evidence="7">
    <location>
        <begin position="297"/>
        <end position="310"/>
    </location>
</feature>
<name>A0AAD8NH16_TARER</name>
<evidence type="ECO:0000256" key="6">
    <source>
        <dbReference type="PROSITE-ProRule" id="PRU00357"/>
    </source>
</evidence>
<dbReference type="InterPro" id="IPR001789">
    <property type="entry name" value="Sig_transdc_resp-reg_receiver"/>
</dbReference>
<evidence type="ECO:0000256" key="7">
    <source>
        <dbReference type="SAM" id="MobiDB-lite"/>
    </source>
</evidence>
<dbReference type="InterPro" id="IPR011006">
    <property type="entry name" value="CheY-like_superfamily"/>
</dbReference>
<evidence type="ECO:0000313" key="10">
    <source>
        <dbReference type="EMBL" id="KAK1415650.1"/>
    </source>
</evidence>
<feature type="region of interest" description="Disordered" evidence="7">
    <location>
        <begin position="55"/>
        <end position="133"/>
    </location>
</feature>
<protein>
    <submittedName>
        <fullName evidence="10">Uncharacterized protein</fullName>
    </submittedName>
</protein>
<evidence type="ECO:0000256" key="1">
    <source>
        <dbReference type="ARBA" id="ARBA00004123"/>
    </source>
</evidence>
<dbReference type="InterPro" id="IPR045281">
    <property type="entry name" value="CONSTANS-like"/>
</dbReference>
<dbReference type="Pfam" id="PF06203">
    <property type="entry name" value="CCT"/>
    <property type="match status" value="1"/>
</dbReference>
<gene>
    <name evidence="10" type="ORF">QVD17_31435</name>
</gene>
<feature type="compositionally biased region" description="Basic and acidic residues" evidence="7">
    <location>
        <begin position="68"/>
        <end position="81"/>
    </location>
</feature>
<evidence type="ECO:0000256" key="5">
    <source>
        <dbReference type="PROSITE-ProRule" id="PRU00169"/>
    </source>
</evidence>
<keyword evidence="3" id="KW-0090">Biological rhythms</keyword>
<evidence type="ECO:0000256" key="2">
    <source>
        <dbReference type="ARBA" id="ARBA00010330"/>
    </source>
</evidence>
<proteinExistence type="inferred from homology"/>
<evidence type="ECO:0000256" key="4">
    <source>
        <dbReference type="ARBA" id="ARBA00023242"/>
    </source>
</evidence>
<evidence type="ECO:0000313" key="11">
    <source>
        <dbReference type="Proteomes" id="UP001229421"/>
    </source>
</evidence>
<feature type="compositionally biased region" description="Acidic residues" evidence="7">
    <location>
        <begin position="82"/>
        <end position="96"/>
    </location>
</feature>
<dbReference type="GO" id="GO:0009909">
    <property type="term" value="P:regulation of flower development"/>
    <property type="evidence" value="ECO:0007669"/>
    <property type="project" value="InterPro"/>
</dbReference>
<feature type="region of interest" description="Disordered" evidence="7">
    <location>
        <begin position="523"/>
        <end position="550"/>
    </location>
</feature>
<accession>A0AAD8NH16</accession>
<feature type="domain" description="Response regulatory" evidence="8">
    <location>
        <begin position="1"/>
        <end position="52"/>
    </location>
</feature>
<dbReference type="GO" id="GO:0048511">
    <property type="term" value="P:rhythmic process"/>
    <property type="evidence" value="ECO:0007669"/>
    <property type="project" value="UniProtKB-KW"/>
</dbReference>
<comment type="caution">
    <text evidence="5">Lacks conserved residue(s) required for the propagation of feature annotation.</text>
</comment>
<feature type="domain" description="CCT" evidence="9">
    <location>
        <begin position="496"/>
        <end position="538"/>
    </location>
</feature>
<organism evidence="10 11">
    <name type="scientific">Tagetes erecta</name>
    <name type="common">African marigold</name>
    <dbReference type="NCBI Taxonomy" id="13708"/>
    <lineage>
        <taxon>Eukaryota</taxon>
        <taxon>Viridiplantae</taxon>
        <taxon>Streptophyta</taxon>
        <taxon>Embryophyta</taxon>
        <taxon>Tracheophyta</taxon>
        <taxon>Spermatophyta</taxon>
        <taxon>Magnoliopsida</taxon>
        <taxon>eudicotyledons</taxon>
        <taxon>Gunneridae</taxon>
        <taxon>Pentapetalae</taxon>
        <taxon>asterids</taxon>
        <taxon>campanulids</taxon>
        <taxon>Asterales</taxon>
        <taxon>Asteraceae</taxon>
        <taxon>Asteroideae</taxon>
        <taxon>Heliantheae alliance</taxon>
        <taxon>Tageteae</taxon>
        <taxon>Tagetes</taxon>
    </lineage>
</organism>
<dbReference type="GO" id="GO:0000160">
    <property type="term" value="P:phosphorelay signal transduction system"/>
    <property type="evidence" value="ECO:0007669"/>
    <property type="project" value="InterPro"/>
</dbReference>
<dbReference type="GO" id="GO:0005634">
    <property type="term" value="C:nucleus"/>
    <property type="evidence" value="ECO:0007669"/>
    <property type="project" value="UniProtKB-SubCell"/>
</dbReference>
<dbReference type="SUPFAM" id="SSF52172">
    <property type="entry name" value="CheY-like"/>
    <property type="match status" value="1"/>
</dbReference>
<keyword evidence="11" id="KW-1185">Reference proteome</keyword>